<feature type="transmembrane region" description="Helical" evidence="1">
    <location>
        <begin position="161"/>
        <end position="181"/>
    </location>
</feature>
<feature type="transmembrane region" description="Helical" evidence="1">
    <location>
        <begin position="275"/>
        <end position="294"/>
    </location>
</feature>
<keyword evidence="1" id="KW-0472">Membrane</keyword>
<accession>A0ABU3N2A8</accession>
<feature type="transmembrane region" description="Helical" evidence="1">
    <location>
        <begin position="122"/>
        <end position="141"/>
    </location>
</feature>
<comment type="caution">
    <text evidence="2">The sequence shown here is derived from an EMBL/GenBank/DDBJ whole genome shotgun (WGS) entry which is preliminary data.</text>
</comment>
<keyword evidence="1" id="KW-1133">Transmembrane helix</keyword>
<feature type="transmembrane region" description="Helical" evidence="1">
    <location>
        <begin position="91"/>
        <end position="110"/>
    </location>
</feature>
<feature type="transmembrane region" description="Helical" evidence="1">
    <location>
        <begin position="188"/>
        <end position="209"/>
    </location>
</feature>
<gene>
    <name evidence="2" type="ORF">MZO42_07800</name>
</gene>
<evidence type="ECO:0008006" key="3">
    <source>
        <dbReference type="Google" id="ProtNLM"/>
    </source>
</evidence>
<feature type="transmembrane region" description="Helical" evidence="1">
    <location>
        <begin position="301"/>
        <end position="318"/>
    </location>
</feature>
<sequence>MYSESDLAGAVEAGAISPDAAAALRNHVAATRATPTVDEESFRLLTGFNDIFVGIAASLILVAVGWIGFYIGGKVIGLDYANETPRQVGVAIAFGGFAVAITSWLLAEYFTRQRRMALPSILLLLGFAGGIFAGFGAIWGANAPWLSEQFGLTTELQQRQLFGAISVITGVVTAGATWLHWRRFMVPITVAVGALALVAVAVGAITAFVPASKEALNPMLLIAGMLVFFFAMRWDISDRERRTRRSDVAFWLHLAAAPLIAHPVFHMLGVFEGTIGAPMAALVIALYIAFAAVALAVDRRALLVSSLVYVLWAMYALFEQSGAVELAAALTALVIGSALLTLSAFWQPMRRQVVGLLGKDLEDRLPPTRQLAMA</sequence>
<reference evidence="2" key="1">
    <citation type="submission" date="2022-04" db="EMBL/GenBank/DDBJ databases">
        <title>Tomato heritable bacteria conferring resistance against bacterial wilt.</title>
        <authorList>
            <person name="Yin J."/>
        </authorList>
    </citation>
    <scope>NUCLEOTIDE SEQUENCE</scope>
    <source>
        <strain evidence="2">Cra20</strain>
    </source>
</reference>
<evidence type="ECO:0000256" key="1">
    <source>
        <dbReference type="SAM" id="Phobius"/>
    </source>
</evidence>
<feature type="transmembrane region" description="Helical" evidence="1">
    <location>
        <begin position="51"/>
        <end position="71"/>
    </location>
</feature>
<protein>
    <recommendedName>
        <fullName evidence="3">DUF2157 domain-containing protein</fullName>
    </recommendedName>
</protein>
<proteinExistence type="predicted"/>
<feature type="transmembrane region" description="Helical" evidence="1">
    <location>
        <begin position="248"/>
        <end position="269"/>
    </location>
</feature>
<feature type="transmembrane region" description="Helical" evidence="1">
    <location>
        <begin position="324"/>
        <end position="346"/>
    </location>
</feature>
<name>A0ABU3N2A8_9SPHN</name>
<dbReference type="EMBL" id="JALMLT010000002">
    <property type="protein sequence ID" value="MDT8758598.1"/>
    <property type="molecule type" value="Genomic_DNA"/>
</dbReference>
<evidence type="ECO:0000313" key="2">
    <source>
        <dbReference type="EMBL" id="MDT8758598.1"/>
    </source>
</evidence>
<organism evidence="2">
    <name type="scientific">Sphingomonas psychrotolerans</name>
    <dbReference type="NCBI Taxonomy" id="1327635"/>
    <lineage>
        <taxon>Bacteria</taxon>
        <taxon>Pseudomonadati</taxon>
        <taxon>Pseudomonadota</taxon>
        <taxon>Alphaproteobacteria</taxon>
        <taxon>Sphingomonadales</taxon>
        <taxon>Sphingomonadaceae</taxon>
        <taxon>Sphingomonas</taxon>
    </lineage>
</organism>
<keyword evidence="1" id="KW-0812">Transmembrane</keyword>
<feature type="transmembrane region" description="Helical" evidence="1">
    <location>
        <begin position="215"/>
        <end position="236"/>
    </location>
</feature>